<keyword evidence="2" id="KW-1185">Reference proteome</keyword>
<dbReference type="Proteomes" id="UP000789508">
    <property type="component" value="Unassembled WGS sequence"/>
</dbReference>
<accession>A0A9N9CS51</accession>
<comment type="caution">
    <text evidence="1">The sequence shown here is derived from an EMBL/GenBank/DDBJ whole genome shotgun (WGS) entry which is preliminary data.</text>
</comment>
<gene>
    <name evidence="1" type="ORF">ALEPTO_LOCUS8484</name>
</gene>
<protein>
    <submittedName>
        <fullName evidence="1">7005_t:CDS:1</fullName>
    </submittedName>
</protein>
<name>A0A9N9CS51_9GLOM</name>
<evidence type="ECO:0000313" key="1">
    <source>
        <dbReference type="EMBL" id="CAG8609145.1"/>
    </source>
</evidence>
<dbReference type="EMBL" id="CAJVPS010004889">
    <property type="protein sequence ID" value="CAG8609145.1"/>
    <property type="molecule type" value="Genomic_DNA"/>
</dbReference>
<dbReference type="OrthoDB" id="2368357at2759"/>
<sequence length="122" mass="13952">MPDSPPSLPIVMPTDYRAKFNAEPTSCDENFTAEVQRILTMLNTSTARLDEIEQVLQNYHNNFGRVATEFESINGAISTLQNEIDRRYAIIQRIEPIEEAEVRDNPHLINKVMQINPKLLPV</sequence>
<proteinExistence type="predicted"/>
<organism evidence="1 2">
    <name type="scientific">Ambispora leptoticha</name>
    <dbReference type="NCBI Taxonomy" id="144679"/>
    <lineage>
        <taxon>Eukaryota</taxon>
        <taxon>Fungi</taxon>
        <taxon>Fungi incertae sedis</taxon>
        <taxon>Mucoromycota</taxon>
        <taxon>Glomeromycotina</taxon>
        <taxon>Glomeromycetes</taxon>
        <taxon>Archaeosporales</taxon>
        <taxon>Ambisporaceae</taxon>
        <taxon>Ambispora</taxon>
    </lineage>
</organism>
<reference evidence="1" key="1">
    <citation type="submission" date="2021-06" db="EMBL/GenBank/DDBJ databases">
        <authorList>
            <person name="Kallberg Y."/>
            <person name="Tangrot J."/>
            <person name="Rosling A."/>
        </authorList>
    </citation>
    <scope>NUCLEOTIDE SEQUENCE</scope>
    <source>
        <strain evidence="1">FL130A</strain>
    </source>
</reference>
<evidence type="ECO:0000313" key="2">
    <source>
        <dbReference type="Proteomes" id="UP000789508"/>
    </source>
</evidence>
<dbReference type="AlphaFoldDB" id="A0A9N9CS51"/>